<dbReference type="Pfam" id="PF12245">
    <property type="entry name" value="Big_3_2"/>
    <property type="match status" value="4"/>
</dbReference>
<feature type="compositionally biased region" description="Polar residues" evidence="1">
    <location>
        <begin position="156"/>
        <end position="166"/>
    </location>
</feature>
<reference evidence="4 5" key="1">
    <citation type="submission" date="2020-08" db="EMBL/GenBank/DDBJ databases">
        <title>A Genomic Blueprint of the Chicken Gut Microbiome.</title>
        <authorList>
            <person name="Gilroy R."/>
            <person name="Ravi A."/>
            <person name="Getino M."/>
            <person name="Pursley I."/>
            <person name="Horton D.L."/>
            <person name="Alikhan N.-F."/>
            <person name="Baker D."/>
            <person name="Gharbi K."/>
            <person name="Hall N."/>
            <person name="Watson M."/>
            <person name="Adriaenssens E.M."/>
            <person name="Foster-Nyarko E."/>
            <person name="Jarju S."/>
            <person name="Secka A."/>
            <person name="Antonio M."/>
            <person name="Oren A."/>
            <person name="Chaudhuri R."/>
            <person name="La Ragione R.M."/>
            <person name="Hildebrand F."/>
            <person name="Pallen M.J."/>
        </authorList>
    </citation>
    <scope>NUCLEOTIDE SEQUENCE [LARGE SCALE GENOMIC DNA]</scope>
    <source>
        <strain evidence="4 5">Re31</strain>
    </source>
</reference>
<dbReference type="RefSeq" id="WP_191707381.1">
    <property type="nucleotide sequence ID" value="NZ_JACSQA010000012.1"/>
</dbReference>
<dbReference type="InterPro" id="IPR022038">
    <property type="entry name" value="Ig-like_bact"/>
</dbReference>
<organism evidence="4 5">
    <name type="scientific">Ureibacillus galli</name>
    <dbReference type="NCBI Taxonomy" id="2762222"/>
    <lineage>
        <taxon>Bacteria</taxon>
        <taxon>Bacillati</taxon>
        <taxon>Bacillota</taxon>
        <taxon>Bacilli</taxon>
        <taxon>Bacillales</taxon>
        <taxon>Caryophanaceae</taxon>
        <taxon>Ureibacillus</taxon>
    </lineage>
</organism>
<accession>A0ABR8XCD9</accession>
<evidence type="ECO:0000313" key="5">
    <source>
        <dbReference type="Proteomes" id="UP000640930"/>
    </source>
</evidence>
<dbReference type="Gene3D" id="2.60.40.10">
    <property type="entry name" value="Immunoglobulins"/>
    <property type="match status" value="3"/>
</dbReference>
<protein>
    <submittedName>
        <fullName evidence="4">Ig-like domain repeat protein</fullName>
    </submittedName>
</protein>
<feature type="region of interest" description="Disordered" evidence="1">
    <location>
        <begin position="43"/>
        <end position="136"/>
    </location>
</feature>
<comment type="caution">
    <text evidence="4">The sequence shown here is derived from an EMBL/GenBank/DDBJ whole genome shotgun (WGS) entry which is preliminary data.</text>
</comment>
<feature type="compositionally biased region" description="Low complexity" evidence="1">
    <location>
        <begin position="51"/>
        <end position="68"/>
    </location>
</feature>
<feature type="region of interest" description="Disordered" evidence="1">
    <location>
        <begin position="147"/>
        <end position="166"/>
    </location>
</feature>
<keyword evidence="2" id="KW-1133">Transmembrane helix</keyword>
<dbReference type="Proteomes" id="UP000640930">
    <property type="component" value="Unassembled WGS sequence"/>
</dbReference>
<dbReference type="EMBL" id="JACSQA010000012">
    <property type="protein sequence ID" value="MBD8026895.1"/>
    <property type="molecule type" value="Genomic_DNA"/>
</dbReference>
<evidence type="ECO:0000256" key="2">
    <source>
        <dbReference type="SAM" id="Phobius"/>
    </source>
</evidence>
<gene>
    <name evidence="4" type="ORF">H9636_09505</name>
</gene>
<feature type="domain" description="Ig-like" evidence="3">
    <location>
        <begin position="821"/>
        <end position="892"/>
    </location>
</feature>
<feature type="transmembrane region" description="Helical" evidence="2">
    <location>
        <begin position="2175"/>
        <end position="2196"/>
    </location>
</feature>
<feature type="transmembrane region" description="Helical" evidence="2">
    <location>
        <begin position="12"/>
        <end position="31"/>
    </location>
</feature>
<evidence type="ECO:0000259" key="3">
    <source>
        <dbReference type="Pfam" id="PF12245"/>
    </source>
</evidence>
<name>A0ABR8XCD9_9BACL</name>
<keyword evidence="2" id="KW-0812">Transmembrane</keyword>
<dbReference type="InterPro" id="IPR013783">
    <property type="entry name" value="Ig-like_fold"/>
</dbReference>
<feature type="domain" description="Ig-like" evidence="3">
    <location>
        <begin position="1275"/>
        <end position="1350"/>
    </location>
</feature>
<evidence type="ECO:0000256" key="1">
    <source>
        <dbReference type="SAM" id="MobiDB-lite"/>
    </source>
</evidence>
<feature type="domain" description="Ig-like" evidence="3">
    <location>
        <begin position="1046"/>
        <end position="1124"/>
    </location>
</feature>
<sequence length="2206" mass="244933">MDEKKRTNLLTKIFYLFVAFTLITYNMPFYMVSQIISAEAVEGQDTTNESTNEGEVTPTEPTTEQGEVAPTEPTTEQGDPTVTEPTPEEGETTPAEPTPEEGESTPTEPTPGGGETTPTEPLPGEGEPTPTEPGTGEEVVTYQYSVTSNEEDEASGQVTLNNQDTTEPIEFKSNDQVTLKANADKGSYISDIKINGTSIPLVDETSLQGLTPLQIEKKKHEVTTFEKVLDSYNSDVTIEVTFAVQNYFIEFNSDVTVHVIDTDESDFTIENQLIKVNPNTDIKVEVQPTETSKVISSFVIDETELIDSDDVSVETYEEQVTKLTYTFEKVQQNVNVKTTLVDKIYPFVVTGSNNISVETTEDKVSHGQNISFLMKFNNDDTNFAGFKIIKGLETLQPLDVDNNEILTEDELTSEFFTVSETDIENELKIELLNVTTEIELQVLESTVQNTIIDQLTENKIMVTGLSEDSLRKQDGQSYYLLGKDAVVSFTHEDGKKFKLEDDGDYKKVFNITENIKIEKISVKSSIFKKNSFELNDPLTIVFDSEAPKFEQIDISGENRYESEDGDIWHSSVTKVSGLINNEPQDYQGISYATDVATVQYRLVSETETAFADATYNADTNEFSFNIPEEMMKTSAKYEIQVTDKAGNKTTEMVHVNVDTTAPSLLGEKAAINIVQDETNLIEGFIRFLTFGAFFSEKFEVTVNTEDSQSGVKEVQLKSSDEDAEIETKSVSEDGTVYTFEVDSVDEIVDGSLSVILKDNNNNTTEEIQVTDANSNLLNEDGKIVLDKDAPVVEMKAPEANYVRDEHHYYKDNFELPISIEDVGAGIRSVEVKVNGEVIPLENANFDTQITKSFSTVINTSNYTLDDGEFQVEVETVDNAGNKTTSTKTVYIDKTAPQLTDKILFTKENDGSFAEFLNIITFGAFFNEKVKIVVQSADTEKGSGIETVEITSASGDVEIVKTDATEDNEKVTFTIDADQFEGAFNITLKDYLGNEYTALINNTNSNLADEEGSIVFDKKAPEIKATIDMPEKTTNINLHGKEYYSQDVTFKVETNDVEAGIHKVDLLINGKEIQSYNYSEKTTEQVYTINTKDLNVSDDGSYELSVIVEDNAGNQSELEKTVYIDKEAPQLDGEPAITLSTVNDGAIGKAINFLTFGTFFNEKIKIKVHSKDNENGSGIKEVKLVGSDEGKTIELVDSDVAKENNTFIIEDSSYEGTIEVILTDYTNHETRALINTDNSNMASITGYVQIEDVAPVANIDIIPNKGVIANDQSIYNGDVVFKVSAKDAESGLNKVDIKVNEHQLMKDFSSNDSKLTEEQVYELKTSEIPINEDGSYHISVYVEDNAGNTYKKEKTIYKDITNPIVDEYRFLTKTSNGNFVAVDSTKELKNVVEINEYGFYFKEETQVIVKAYDPQVKNEKTSGLQSIKAYLHDFDNGKYYAVQSNGSLKEISKAQIGQIAPIKTNSQIVIKVPKNFKGQIYAIPTDKVTNTGKSFSPDGTVVESAAQHEKETHINIEKPNTTLKTKSGQDLYNKDVPISLSIVDTYSGIAEIEWSVVSKYDTKNNQSGKMVIQNDGSLSGAKEGWSKTSTEKNLVYEMTKNIVVKNNSNDIVLNVKMKDRAGHTSTEKIQFSIDKSTPTIDVVYDNNSPDPQNNDYYNENRTATITITERNFNADDVLASIQNSDGVIPKLTGWTTSYNAENPDQSKHVARIAYTADGDYTFDIDYKDLANNKAADYEADEFTIDKTVPEVNVTYSSSSEPVNGKYYNSARTATISVKEHNFDPSRVRITSSASDNGVGKQAPVVGSWSRSGDMYTAVINYSQDGHYTFDIDFMDMAGNEATDYVMDEFVIDQTAPELKITGVENQVAYADKVSPVITYSDTNFNAEGVSVSLVGANRGEVQFKATKADVQNGQSIIVANFEKVEENDDIYTLTATVRDMAGNETKQTIMYSVNRFGSNYLFSEDVQKIINGYINKEIDIVVQEINVDNLARETVQVKLAKNGSPTTLAEGTDYTVSHSGGNGKWSVYEYVIDKKLFVNDGKYNVSLYSKDMAGNINDTTDSSKEAEIVFFMDKTEPVITPLDIEDDQQYPVDKKQSNISVVDNLALGDIHILVNDEEVEYDIIEGNYSFYMNNSTKTQDVQISAVDKAGNETELAVENLLVTKNLFVRWFNNKPLFYGLLGGGGLLLLASGGWFILRNRPNEEAQE</sequence>
<keyword evidence="5" id="KW-1185">Reference proteome</keyword>
<feature type="domain" description="Ig-like" evidence="3">
    <location>
        <begin position="567"/>
        <end position="650"/>
    </location>
</feature>
<evidence type="ECO:0000313" key="4">
    <source>
        <dbReference type="EMBL" id="MBD8026895.1"/>
    </source>
</evidence>
<feature type="compositionally biased region" description="Low complexity" evidence="1">
    <location>
        <begin position="116"/>
        <end position="136"/>
    </location>
</feature>
<keyword evidence="2" id="KW-0472">Membrane</keyword>
<proteinExistence type="predicted"/>